<dbReference type="AlphaFoldDB" id="A0A443Z288"/>
<dbReference type="Pfam" id="PF16344">
    <property type="entry name" value="FecR_C"/>
    <property type="match status" value="1"/>
</dbReference>
<dbReference type="Proteomes" id="UP000284120">
    <property type="component" value="Unassembled WGS sequence"/>
</dbReference>
<evidence type="ECO:0000313" key="3">
    <source>
        <dbReference type="EMBL" id="RWU10625.1"/>
    </source>
</evidence>
<dbReference type="EMBL" id="SAYW01000001">
    <property type="protein sequence ID" value="RWU10625.1"/>
    <property type="molecule type" value="Genomic_DNA"/>
</dbReference>
<evidence type="ECO:0000259" key="2">
    <source>
        <dbReference type="Pfam" id="PF16344"/>
    </source>
</evidence>
<feature type="domain" description="Protein FecR C-terminal" evidence="2">
    <location>
        <begin position="261"/>
        <end position="324"/>
    </location>
</feature>
<dbReference type="OrthoDB" id="697544at2"/>
<dbReference type="RefSeq" id="WP_113646112.1">
    <property type="nucleotide sequence ID" value="NZ_QMHN01000001.1"/>
</dbReference>
<dbReference type="PANTHER" id="PTHR30273:SF2">
    <property type="entry name" value="PROTEIN FECR"/>
    <property type="match status" value="1"/>
</dbReference>
<organism evidence="3 4">
    <name type="scientific">Pedobacter chitinilyticus</name>
    <dbReference type="NCBI Taxonomy" id="2233776"/>
    <lineage>
        <taxon>Bacteria</taxon>
        <taxon>Pseudomonadati</taxon>
        <taxon>Bacteroidota</taxon>
        <taxon>Sphingobacteriia</taxon>
        <taxon>Sphingobacteriales</taxon>
        <taxon>Sphingobacteriaceae</taxon>
        <taxon>Pedobacter</taxon>
    </lineage>
</organism>
<dbReference type="Pfam" id="PF04773">
    <property type="entry name" value="FecR"/>
    <property type="match status" value="1"/>
</dbReference>
<dbReference type="PIRSF" id="PIRSF018266">
    <property type="entry name" value="FecR"/>
    <property type="match status" value="1"/>
</dbReference>
<proteinExistence type="predicted"/>
<keyword evidence="4" id="KW-1185">Reference proteome</keyword>
<evidence type="ECO:0000259" key="1">
    <source>
        <dbReference type="Pfam" id="PF04773"/>
    </source>
</evidence>
<evidence type="ECO:0000313" key="4">
    <source>
        <dbReference type="Proteomes" id="UP000284120"/>
    </source>
</evidence>
<sequence>MNNTITQLFLKYILNQCSKAEIEQVISLIKDGHNDSEWLAAMELAEQENHFESNLSESHKANIYQGIRKAGQFKPRSNQRWWAYSAAAILLVASVGLWLQRSNNPSTQPQAVVINKAESKPLAQTGKKWVKLPDGTSVQLNANSSIDYPDSFEGLKERKVTLVGEAYFDVKHKEAQPFVISTGKLTVTVLGTAFNIKSSADQSQITVTVTRGKVKVQKEGQTLGLLTQNQQLSWKANAIQPLLKQDHIDPKVAIAWKADDLIMDDVTLEEAANLLAKRYQLKVHFDNPALRQCKFTAAFLERNELTQMLNVIGDITNTKLTVNAQQTLTLSGAGCN</sequence>
<accession>A0A443Z288</accession>
<dbReference type="InterPro" id="IPR012373">
    <property type="entry name" value="Ferrdict_sens_TM"/>
</dbReference>
<protein>
    <submittedName>
        <fullName evidence="3">DUF4974 domain-containing protein</fullName>
    </submittedName>
</protein>
<dbReference type="InterPro" id="IPR006860">
    <property type="entry name" value="FecR"/>
</dbReference>
<dbReference type="PANTHER" id="PTHR30273">
    <property type="entry name" value="PERIPLASMIC SIGNAL SENSOR AND SIGMA FACTOR ACTIVATOR FECR-RELATED"/>
    <property type="match status" value="1"/>
</dbReference>
<dbReference type="GO" id="GO:0016989">
    <property type="term" value="F:sigma factor antagonist activity"/>
    <property type="evidence" value="ECO:0007669"/>
    <property type="project" value="TreeGrafter"/>
</dbReference>
<dbReference type="InterPro" id="IPR032508">
    <property type="entry name" value="FecR_C"/>
</dbReference>
<name>A0A443Z288_9SPHI</name>
<gene>
    <name evidence="3" type="ORF">DPV69_04605</name>
</gene>
<feature type="domain" description="FecR protein" evidence="1">
    <location>
        <begin position="127"/>
        <end position="215"/>
    </location>
</feature>
<reference evidence="3 4" key="1">
    <citation type="submission" date="2018-06" db="EMBL/GenBank/DDBJ databases">
        <title>Pedobacter endophyticus sp. nov., an endophytic bacterium isolated from a leaf of Triticum aestivum.</title>
        <authorList>
            <person name="Zhang L."/>
        </authorList>
    </citation>
    <scope>NUCLEOTIDE SEQUENCE [LARGE SCALE GENOMIC DNA]</scope>
    <source>
        <strain evidence="3 4">CM134L-2</strain>
    </source>
</reference>
<dbReference type="Gene3D" id="2.60.120.1440">
    <property type="match status" value="1"/>
</dbReference>
<dbReference type="Gene3D" id="3.55.50.30">
    <property type="match status" value="1"/>
</dbReference>
<comment type="caution">
    <text evidence="3">The sequence shown here is derived from an EMBL/GenBank/DDBJ whole genome shotgun (WGS) entry which is preliminary data.</text>
</comment>